<feature type="region of interest" description="Disordered" evidence="1">
    <location>
        <begin position="51"/>
        <end position="78"/>
    </location>
</feature>
<organism evidence="3 4">
    <name type="scientific">Litorilinea aerophila</name>
    <dbReference type="NCBI Taxonomy" id="1204385"/>
    <lineage>
        <taxon>Bacteria</taxon>
        <taxon>Bacillati</taxon>
        <taxon>Chloroflexota</taxon>
        <taxon>Caldilineae</taxon>
        <taxon>Caldilineales</taxon>
        <taxon>Caldilineaceae</taxon>
        <taxon>Litorilinea</taxon>
    </lineage>
</organism>
<dbReference type="Gene3D" id="3.40.50.1820">
    <property type="entry name" value="alpha/beta hydrolase"/>
    <property type="match status" value="1"/>
</dbReference>
<comment type="caution">
    <text evidence="3">The sequence shown here is derived from an EMBL/GenBank/DDBJ whole genome shotgun (WGS) entry which is preliminary data.</text>
</comment>
<dbReference type="PANTHER" id="PTHR46623:SF6">
    <property type="entry name" value="ALPHA_BETA-HYDROLASES SUPERFAMILY PROTEIN"/>
    <property type="match status" value="1"/>
</dbReference>
<gene>
    <name evidence="3" type="ORF">FKZ61_13735</name>
</gene>
<evidence type="ECO:0000259" key="2">
    <source>
        <dbReference type="Pfam" id="PF01738"/>
    </source>
</evidence>
<dbReference type="EMBL" id="VIGC01000017">
    <property type="protein sequence ID" value="TQE95040.1"/>
    <property type="molecule type" value="Genomic_DNA"/>
</dbReference>
<sequence>MDRVYVMQLVRSFQVGEISRRTFLARASAALGSVAAANLLLAACQPIQPESAPPPVVDEAATAEPAQAAPPPEGLITGTVEYPDPDGETLMGYLARPEGDEPRPAVVVIQEWWGLNDHIKDVANRFAQEGFVALAPDLYHGVVTTEPDEARKLVMELDMEEAVREIQHAIDYLLSQEFVAGDKVGIVGFCMGGGLALSTALVSDDLAATVAFYGRPLTPEQAPNVRSPILGLYGSEDGGIPVDAVNAMGEALTAAGIENEIHIYEGAQHAFFNDTRASSYHPEAAADAWEKTLAWFRSHLPTS</sequence>
<dbReference type="SUPFAM" id="SSF53474">
    <property type="entry name" value="alpha/beta-Hydrolases"/>
    <property type="match status" value="1"/>
</dbReference>
<dbReference type="Proteomes" id="UP000317371">
    <property type="component" value="Unassembled WGS sequence"/>
</dbReference>
<dbReference type="InParanoid" id="A0A540VE47"/>
<keyword evidence="4" id="KW-1185">Reference proteome</keyword>
<evidence type="ECO:0000256" key="1">
    <source>
        <dbReference type="SAM" id="MobiDB-lite"/>
    </source>
</evidence>
<keyword evidence="3" id="KW-0378">Hydrolase</keyword>
<dbReference type="InterPro" id="IPR029058">
    <property type="entry name" value="AB_hydrolase_fold"/>
</dbReference>
<reference evidence="3 4" key="1">
    <citation type="submission" date="2019-06" db="EMBL/GenBank/DDBJ databases">
        <title>Genome sequence of Litorilinea aerophila BAA-2444.</title>
        <authorList>
            <person name="Maclea K.S."/>
            <person name="Maurais E.G."/>
            <person name="Iannazzi L.C."/>
        </authorList>
    </citation>
    <scope>NUCLEOTIDE SEQUENCE [LARGE SCALE GENOMIC DNA]</scope>
    <source>
        <strain evidence="3 4">ATCC BAA-2444</strain>
    </source>
</reference>
<dbReference type="RefSeq" id="WP_141610717.1">
    <property type="nucleotide sequence ID" value="NZ_VIGC02000017.1"/>
</dbReference>
<proteinExistence type="predicted"/>
<evidence type="ECO:0000313" key="3">
    <source>
        <dbReference type="EMBL" id="TQE95040.1"/>
    </source>
</evidence>
<dbReference type="InterPro" id="IPR051049">
    <property type="entry name" value="Dienelactone_hydrolase-like"/>
</dbReference>
<feature type="domain" description="Dienelactone hydrolase" evidence="2">
    <location>
        <begin position="91"/>
        <end position="299"/>
    </location>
</feature>
<evidence type="ECO:0000313" key="4">
    <source>
        <dbReference type="Proteomes" id="UP000317371"/>
    </source>
</evidence>
<dbReference type="Pfam" id="PF01738">
    <property type="entry name" value="DLH"/>
    <property type="match status" value="1"/>
</dbReference>
<dbReference type="InterPro" id="IPR002925">
    <property type="entry name" value="Dienelactn_hydro"/>
</dbReference>
<dbReference type="PANTHER" id="PTHR46623">
    <property type="entry name" value="CARBOXYMETHYLENEBUTENOLIDASE-RELATED"/>
    <property type="match status" value="1"/>
</dbReference>
<dbReference type="OrthoDB" id="9771666at2"/>
<name>A0A540VE47_9CHLR</name>
<accession>A0A540VE47</accession>
<protein>
    <submittedName>
        <fullName evidence="3">Dienelactone hydrolase family protein</fullName>
    </submittedName>
</protein>
<dbReference type="AlphaFoldDB" id="A0A540VE47"/>
<dbReference type="GO" id="GO:0016787">
    <property type="term" value="F:hydrolase activity"/>
    <property type="evidence" value="ECO:0007669"/>
    <property type="project" value="UniProtKB-KW"/>
</dbReference>